<dbReference type="OrthoDB" id="1658288at2759"/>
<accession>A0A8H7AG90</accession>
<dbReference type="AlphaFoldDB" id="A0A8H7AG90"/>
<evidence type="ECO:0000313" key="2">
    <source>
        <dbReference type="Proteomes" id="UP000606974"/>
    </source>
</evidence>
<organism evidence="1 2">
    <name type="scientific">Endocarpon pusillum</name>
    <dbReference type="NCBI Taxonomy" id="364733"/>
    <lineage>
        <taxon>Eukaryota</taxon>
        <taxon>Fungi</taxon>
        <taxon>Dikarya</taxon>
        <taxon>Ascomycota</taxon>
        <taxon>Pezizomycotina</taxon>
        <taxon>Eurotiomycetes</taxon>
        <taxon>Chaetothyriomycetidae</taxon>
        <taxon>Verrucariales</taxon>
        <taxon>Verrucariaceae</taxon>
        <taxon>Endocarpon</taxon>
    </lineage>
</organism>
<name>A0A8H7AG90_9EURO</name>
<keyword evidence="2" id="KW-1185">Reference proteome</keyword>
<dbReference type="Proteomes" id="UP000606974">
    <property type="component" value="Unassembled WGS sequence"/>
</dbReference>
<comment type="caution">
    <text evidence="1">The sequence shown here is derived from an EMBL/GenBank/DDBJ whole genome shotgun (WGS) entry which is preliminary data.</text>
</comment>
<dbReference type="EMBL" id="JAACFV010000067">
    <property type="protein sequence ID" value="KAF7507524.1"/>
    <property type="molecule type" value="Genomic_DNA"/>
</dbReference>
<proteinExistence type="predicted"/>
<evidence type="ECO:0000313" key="1">
    <source>
        <dbReference type="EMBL" id="KAF7507524.1"/>
    </source>
</evidence>
<gene>
    <name evidence="1" type="ORF">GJ744_010315</name>
</gene>
<protein>
    <submittedName>
        <fullName evidence="1">Uncharacterized protein</fullName>
    </submittedName>
</protein>
<sequence>MATRMKRPVFRITGLPALQPDDELKATLAAVINDNLSEDEKPKLRINAAIVPSCYDNEQERVALVEFHGGVPAFLLALTADPLGDWQVEMGDVDISFDQHFFGLTQLYTPKVDTPVSAEASIKRLKQCINEH</sequence>
<reference evidence="1" key="1">
    <citation type="submission" date="2020-02" db="EMBL/GenBank/DDBJ databases">
        <authorList>
            <person name="Palmer J.M."/>
        </authorList>
    </citation>
    <scope>NUCLEOTIDE SEQUENCE</scope>
    <source>
        <strain evidence="1">EPUS1.4</strain>
        <tissue evidence="1">Thallus</tissue>
    </source>
</reference>